<evidence type="ECO:0000313" key="3">
    <source>
        <dbReference type="Proteomes" id="UP000565205"/>
    </source>
</evidence>
<feature type="non-terminal residue" evidence="2">
    <location>
        <position position="1"/>
    </location>
</feature>
<dbReference type="EMBL" id="JABXXQ010000760">
    <property type="protein sequence ID" value="NVN32301.1"/>
    <property type="molecule type" value="Genomic_DNA"/>
</dbReference>
<gene>
    <name evidence="2" type="ORF">HUK83_18405</name>
</gene>
<protein>
    <submittedName>
        <fullName evidence="2">Uncharacterized protein</fullName>
    </submittedName>
</protein>
<feature type="region of interest" description="Disordered" evidence="1">
    <location>
        <begin position="46"/>
        <end position="66"/>
    </location>
</feature>
<evidence type="ECO:0000313" key="2">
    <source>
        <dbReference type="EMBL" id="NVN32301.1"/>
    </source>
</evidence>
<evidence type="ECO:0000256" key="1">
    <source>
        <dbReference type="SAM" id="MobiDB-lite"/>
    </source>
</evidence>
<dbReference type="Proteomes" id="UP000565205">
    <property type="component" value="Unassembled WGS sequence"/>
</dbReference>
<dbReference type="AlphaFoldDB" id="A0A850NRH0"/>
<organism evidence="2 3">
    <name type="scientific">Endobacter medicaginis</name>
    <dbReference type="NCBI Taxonomy" id="1181271"/>
    <lineage>
        <taxon>Bacteria</taxon>
        <taxon>Pseudomonadati</taxon>
        <taxon>Pseudomonadota</taxon>
        <taxon>Alphaproteobacteria</taxon>
        <taxon>Acetobacterales</taxon>
        <taxon>Acetobacteraceae</taxon>
        <taxon>Endobacter</taxon>
    </lineage>
</organism>
<reference evidence="2 3" key="1">
    <citation type="submission" date="2020-06" db="EMBL/GenBank/DDBJ databases">
        <title>Description of novel acetic acid bacteria.</title>
        <authorList>
            <person name="Sombolestani A."/>
        </authorList>
    </citation>
    <scope>NUCLEOTIDE SEQUENCE [LARGE SCALE GENOMIC DNA]</scope>
    <source>
        <strain evidence="2 3">LMG 26838</strain>
    </source>
</reference>
<dbReference type="RefSeq" id="WP_176627089.1">
    <property type="nucleotide sequence ID" value="NZ_JABXXQ010000760.1"/>
</dbReference>
<name>A0A850NRH0_9PROT</name>
<proteinExistence type="predicted"/>
<accession>A0A850NRH0</accession>
<sequence>AALLRCAVPDLPAFALPPGRTIATMAAFEATLDHLAATVRTDFIATIGRPRRTPAPTGPQKRKHGP</sequence>
<comment type="caution">
    <text evidence="2">The sequence shown here is derived from an EMBL/GenBank/DDBJ whole genome shotgun (WGS) entry which is preliminary data.</text>
</comment>